<dbReference type="Proteomes" id="UP001172743">
    <property type="component" value="Unassembled WGS sequence"/>
</dbReference>
<name>A0ABT8GVP4_9BACL</name>
<dbReference type="RefSeq" id="WP_301139798.1">
    <property type="nucleotide sequence ID" value="NZ_JAUHTQ010000023.1"/>
</dbReference>
<accession>A0ABT8GVP4</accession>
<dbReference type="Pfam" id="PF08863">
    <property type="entry name" value="YolD"/>
    <property type="match status" value="1"/>
</dbReference>
<protein>
    <submittedName>
        <fullName evidence="1">YolD-like family protein</fullName>
    </submittedName>
</protein>
<dbReference type="InterPro" id="IPR014962">
    <property type="entry name" value="YolD"/>
</dbReference>
<evidence type="ECO:0000313" key="1">
    <source>
        <dbReference type="EMBL" id="MDN4495488.1"/>
    </source>
</evidence>
<sequence length="74" mass="8931">MLKDRGNKKWTAMMLTEHVSDLRDWYESDFDVPEPDYDEVSLSSIADDLNIAYQAKSTVRIYYWSNKRQKYMRD</sequence>
<organism evidence="1 2">
    <name type="scientific">Ureibacillus aquaedulcis</name>
    <dbReference type="NCBI Taxonomy" id="3058421"/>
    <lineage>
        <taxon>Bacteria</taxon>
        <taxon>Bacillati</taxon>
        <taxon>Bacillota</taxon>
        <taxon>Bacilli</taxon>
        <taxon>Bacillales</taxon>
        <taxon>Caryophanaceae</taxon>
        <taxon>Ureibacillus</taxon>
    </lineage>
</organism>
<gene>
    <name evidence="1" type="ORF">QYB95_18250</name>
</gene>
<keyword evidence="2" id="KW-1185">Reference proteome</keyword>
<evidence type="ECO:0000313" key="2">
    <source>
        <dbReference type="Proteomes" id="UP001172743"/>
    </source>
</evidence>
<dbReference type="EMBL" id="JAUHTQ010000023">
    <property type="protein sequence ID" value="MDN4495488.1"/>
    <property type="molecule type" value="Genomic_DNA"/>
</dbReference>
<reference evidence="1" key="1">
    <citation type="submission" date="2023-07" db="EMBL/GenBank/DDBJ databases">
        <title>Ureibacillus sp. isolated from freshwater well.</title>
        <authorList>
            <person name="Kirdat K."/>
            <person name="Bhatt A."/>
            <person name="Teware R."/>
            <person name="Bhavsar Y."/>
            <person name="Yadav A."/>
        </authorList>
    </citation>
    <scope>NUCLEOTIDE SEQUENCE</scope>
    <source>
        <strain evidence="1">BA0131</strain>
    </source>
</reference>
<comment type="caution">
    <text evidence="1">The sequence shown here is derived from an EMBL/GenBank/DDBJ whole genome shotgun (WGS) entry which is preliminary data.</text>
</comment>
<proteinExistence type="predicted"/>